<dbReference type="PANTHER" id="PTHR47637">
    <property type="entry name" value="CHAPERONE SURA"/>
    <property type="match status" value="1"/>
</dbReference>
<evidence type="ECO:0000256" key="3">
    <source>
        <dbReference type="SAM" id="Phobius"/>
    </source>
</evidence>
<organism evidence="5 6">
    <name type="scientific">Tectimicrobiota bacterium</name>
    <dbReference type="NCBI Taxonomy" id="2528274"/>
    <lineage>
        <taxon>Bacteria</taxon>
        <taxon>Pseudomonadati</taxon>
        <taxon>Nitrospinota/Tectimicrobiota group</taxon>
        <taxon>Candidatus Tectimicrobiota</taxon>
    </lineage>
</organism>
<dbReference type="InterPro" id="IPR027304">
    <property type="entry name" value="Trigger_fact/SurA_dom_sf"/>
</dbReference>
<protein>
    <recommendedName>
        <fullName evidence="4">PpiC domain-containing protein</fullName>
    </recommendedName>
</protein>
<evidence type="ECO:0000259" key="4">
    <source>
        <dbReference type="PROSITE" id="PS50198"/>
    </source>
</evidence>
<sequence length="338" mass="37960">MQQTAGQGSRWWLWLGMTVMLLGVLRPGSALVWAQKAQMLDGIAAVVNEEIITISDVRDAMAPEAEHLAGQYTGVTLEQQVKASYKRTLTNLVDVQLQLTRARQLNLRVSDDDIAQQIDALKKQNQLSDEQFLQLLKTRGLTLEAYKKQVYEGLLVSKVVNAEVRSRLTVLDTELQQAYQARQQQYQVAGGQTVSHILFLLPQFASEAEEQRLRTKAETILQQVRGGADFSTLARQYSDGPSAETGGLLGTFKPGELLPGFEEATAQLQPGQISDVVRTRVGFHIIRLEARQAAGMRPFDEVQEELKTAILRDKTERKYQEWLDALRQQAYIKILHEG</sequence>
<dbReference type="Pfam" id="PF13624">
    <property type="entry name" value="SurA_N_3"/>
    <property type="match status" value="1"/>
</dbReference>
<dbReference type="Gene3D" id="3.10.50.40">
    <property type="match status" value="1"/>
</dbReference>
<evidence type="ECO:0000256" key="1">
    <source>
        <dbReference type="ARBA" id="ARBA00022729"/>
    </source>
</evidence>
<evidence type="ECO:0000313" key="6">
    <source>
        <dbReference type="Proteomes" id="UP000712673"/>
    </source>
</evidence>
<keyword evidence="2" id="KW-0697">Rotamase</keyword>
<dbReference type="GO" id="GO:0003755">
    <property type="term" value="F:peptidyl-prolyl cis-trans isomerase activity"/>
    <property type="evidence" value="ECO:0007669"/>
    <property type="project" value="UniProtKB-KW"/>
</dbReference>
<dbReference type="PROSITE" id="PS01096">
    <property type="entry name" value="PPIC_PPIASE_1"/>
    <property type="match status" value="1"/>
</dbReference>
<keyword evidence="3" id="KW-0812">Transmembrane</keyword>
<dbReference type="EMBL" id="VGLS01000244">
    <property type="protein sequence ID" value="MBM3224022.1"/>
    <property type="molecule type" value="Genomic_DNA"/>
</dbReference>
<feature type="transmembrane region" description="Helical" evidence="3">
    <location>
        <begin position="12"/>
        <end position="34"/>
    </location>
</feature>
<reference evidence="5" key="1">
    <citation type="submission" date="2019-03" db="EMBL/GenBank/DDBJ databases">
        <title>Lake Tanganyika Metagenome-Assembled Genomes (MAGs).</title>
        <authorList>
            <person name="Tran P."/>
        </authorList>
    </citation>
    <scope>NUCLEOTIDE SEQUENCE</scope>
    <source>
        <strain evidence="5">K_DeepCast_65m_m2_066</strain>
    </source>
</reference>
<dbReference type="Proteomes" id="UP000712673">
    <property type="component" value="Unassembled WGS sequence"/>
</dbReference>
<dbReference type="SUPFAM" id="SSF54534">
    <property type="entry name" value="FKBP-like"/>
    <property type="match status" value="1"/>
</dbReference>
<accession>A0A938B0Q1</accession>
<dbReference type="InterPro" id="IPR000297">
    <property type="entry name" value="PPIase_PpiC"/>
</dbReference>
<evidence type="ECO:0000313" key="5">
    <source>
        <dbReference type="EMBL" id="MBM3224022.1"/>
    </source>
</evidence>
<dbReference type="InterPro" id="IPR050280">
    <property type="entry name" value="OMP_Chaperone_SurA"/>
</dbReference>
<dbReference type="Pfam" id="PF00639">
    <property type="entry name" value="Rotamase"/>
    <property type="match status" value="1"/>
</dbReference>
<name>A0A938B0Q1_UNCTE</name>
<dbReference type="AlphaFoldDB" id="A0A938B0Q1"/>
<dbReference type="Gene3D" id="1.10.4030.10">
    <property type="entry name" value="Porin chaperone SurA, peptide-binding domain"/>
    <property type="match status" value="1"/>
</dbReference>
<comment type="caution">
    <text evidence="5">The sequence shown here is derived from an EMBL/GenBank/DDBJ whole genome shotgun (WGS) entry which is preliminary data.</text>
</comment>
<keyword evidence="3" id="KW-1133">Transmembrane helix</keyword>
<proteinExistence type="predicted"/>
<keyword evidence="3" id="KW-0472">Membrane</keyword>
<dbReference type="SUPFAM" id="SSF109998">
    <property type="entry name" value="Triger factor/SurA peptide-binding domain-like"/>
    <property type="match status" value="1"/>
</dbReference>
<dbReference type="PROSITE" id="PS50198">
    <property type="entry name" value="PPIC_PPIASE_2"/>
    <property type="match status" value="1"/>
</dbReference>
<keyword evidence="1" id="KW-0732">Signal</keyword>
<evidence type="ECO:0000256" key="2">
    <source>
        <dbReference type="PROSITE-ProRule" id="PRU00278"/>
    </source>
</evidence>
<dbReference type="PANTHER" id="PTHR47637:SF1">
    <property type="entry name" value="CHAPERONE SURA"/>
    <property type="match status" value="1"/>
</dbReference>
<gene>
    <name evidence="5" type="ORF">FJZ47_09500</name>
</gene>
<dbReference type="InterPro" id="IPR023058">
    <property type="entry name" value="PPIase_PpiC_CS"/>
</dbReference>
<dbReference type="InterPro" id="IPR046357">
    <property type="entry name" value="PPIase_dom_sf"/>
</dbReference>
<keyword evidence="2" id="KW-0413">Isomerase</keyword>
<feature type="domain" description="PpiC" evidence="4">
    <location>
        <begin position="189"/>
        <end position="290"/>
    </location>
</feature>